<feature type="transmembrane region" description="Helical" evidence="5">
    <location>
        <begin position="1121"/>
        <end position="1141"/>
    </location>
</feature>
<dbReference type="GO" id="GO:0016887">
    <property type="term" value="F:ATP hydrolysis activity"/>
    <property type="evidence" value="ECO:0007669"/>
    <property type="project" value="InterPro"/>
</dbReference>
<dbReference type="Gene3D" id="3.40.50.300">
    <property type="entry name" value="P-loop containing nucleotide triphosphate hydrolases"/>
    <property type="match status" value="1"/>
</dbReference>
<evidence type="ECO:0000256" key="1">
    <source>
        <dbReference type="ARBA" id="ARBA00005417"/>
    </source>
</evidence>
<organism evidence="7 8">
    <name type="scientific">Archangium gephyra</name>
    <dbReference type="NCBI Taxonomy" id="48"/>
    <lineage>
        <taxon>Bacteria</taxon>
        <taxon>Pseudomonadati</taxon>
        <taxon>Myxococcota</taxon>
        <taxon>Myxococcia</taxon>
        <taxon>Myxococcales</taxon>
        <taxon>Cystobacterineae</taxon>
        <taxon>Archangiaceae</taxon>
        <taxon>Archangium</taxon>
    </lineage>
</organism>
<feature type="transmembrane region" description="Helical" evidence="5">
    <location>
        <begin position="616"/>
        <end position="636"/>
    </location>
</feature>
<dbReference type="InterPro" id="IPR003439">
    <property type="entry name" value="ABC_transporter-like_ATP-bd"/>
</dbReference>
<evidence type="ECO:0000256" key="3">
    <source>
        <dbReference type="ARBA" id="ARBA00022741"/>
    </source>
</evidence>
<dbReference type="PANTHER" id="PTHR43335">
    <property type="entry name" value="ABC TRANSPORTER, ATP-BINDING PROTEIN"/>
    <property type="match status" value="1"/>
</dbReference>
<keyword evidence="4 7" id="KW-0067">ATP-binding</keyword>
<dbReference type="GO" id="GO:0005524">
    <property type="term" value="F:ATP binding"/>
    <property type="evidence" value="ECO:0007669"/>
    <property type="project" value="UniProtKB-KW"/>
</dbReference>
<dbReference type="CDD" id="cd03230">
    <property type="entry name" value="ABC_DR_subfamily_A"/>
    <property type="match status" value="1"/>
</dbReference>
<keyword evidence="5" id="KW-1133">Transmembrane helix</keyword>
<keyword evidence="2" id="KW-0813">Transport</keyword>
<accession>A0AAC8Q5K5</accession>
<keyword evidence="5" id="KW-0472">Membrane</keyword>
<dbReference type="PROSITE" id="PS50893">
    <property type="entry name" value="ABC_TRANSPORTER_2"/>
    <property type="match status" value="1"/>
</dbReference>
<dbReference type="PANTHER" id="PTHR43335:SF4">
    <property type="entry name" value="ABC TRANSPORTER, ATP-BINDING PROTEIN"/>
    <property type="match status" value="1"/>
</dbReference>
<comment type="similarity">
    <text evidence="1">Belongs to the ABC transporter superfamily.</text>
</comment>
<reference evidence="7 8" key="1">
    <citation type="submission" date="2015-05" db="EMBL/GenBank/DDBJ databases">
        <title>Genome assembly of Archangium gephyra DSM 2261.</title>
        <authorList>
            <person name="Sharma G."/>
            <person name="Subramanian S."/>
        </authorList>
    </citation>
    <scope>NUCLEOTIDE SEQUENCE [LARGE SCALE GENOMIC DNA]</scope>
    <source>
        <strain evidence="7 8">DSM 2261</strain>
    </source>
</reference>
<evidence type="ECO:0000256" key="2">
    <source>
        <dbReference type="ARBA" id="ARBA00022448"/>
    </source>
</evidence>
<dbReference type="InterPro" id="IPR027417">
    <property type="entry name" value="P-loop_NTPase"/>
</dbReference>
<name>A0AAC8Q5K5_9BACT</name>
<dbReference type="SMART" id="SM00382">
    <property type="entry name" value="AAA"/>
    <property type="match status" value="1"/>
</dbReference>
<evidence type="ECO:0000259" key="6">
    <source>
        <dbReference type="PROSITE" id="PS50893"/>
    </source>
</evidence>
<dbReference type="AlphaFoldDB" id="A0AAC8Q5K5"/>
<protein>
    <submittedName>
        <fullName evidence="7">ABC transporter, ATP-binding protein</fullName>
    </submittedName>
</protein>
<proteinExistence type="inferred from homology"/>
<dbReference type="InterPro" id="IPR003593">
    <property type="entry name" value="AAA+_ATPase"/>
</dbReference>
<feature type="transmembrane region" description="Helical" evidence="5">
    <location>
        <begin position="686"/>
        <end position="708"/>
    </location>
</feature>
<feature type="transmembrane region" description="Helical" evidence="5">
    <location>
        <begin position="648"/>
        <end position="674"/>
    </location>
</feature>
<evidence type="ECO:0000313" key="7">
    <source>
        <dbReference type="EMBL" id="AKJ01445.1"/>
    </source>
</evidence>
<gene>
    <name evidence="7" type="ORF">AA314_03071</name>
</gene>
<dbReference type="Pfam" id="PF00005">
    <property type="entry name" value="ABC_tran"/>
    <property type="match status" value="1"/>
</dbReference>
<dbReference type="KEGG" id="age:AA314_03071"/>
<evidence type="ECO:0000256" key="5">
    <source>
        <dbReference type="SAM" id="Phobius"/>
    </source>
</evidence>
<keyword evidence="3" id="KW-0547">Nucleotide-binding</keyword>
<feature type="domain" description="ABC transporter" evidence="6">
    <location>
        <begin position="2"/>
        <end position="232"/>
    </location>
</feature>
<feature type="transmembrane region" description="Helical" evidence="5">
    <location>
        <begin position="585"/>
        <end position="604"/>
    </location>
</feature>
<dbReference type="EMBL" id="CP011509">
    <property type="protein sequence ID" value="AKJ01445.1"/>
    <property type="molecule type" value="Genomic_DNA"/>
</dbReference>
<evidence type="ECO:0000313" key="8">
    <source>
        <dbReference type="Proteomes" id="UP000035579"/>
    </source>
</evidence>
<dbReference type="SUPFAM" id="SSF52540">
    <property type="entry name" value="P-loop containing nucleoside triphosphate hydrolases"/>
    <property type="match status" value="1"/>
</dbReference>
<keyword evidence="5" id="KW-0812">Transmembrane</keyword>
<dbReference type="Proteomes" id="UP000035579">
    <property type="component" value="Chromosome"/>
</dbReference>
<evidence type="ECO:0000256" key="4">
    <source>
        <dbReference type="ARBA" id="ARBA00022840"/>
    </source>
</evidence>
<sequence>MIHVEGLTRYYGGHAAIRGLSFDIQRGEVIGFLGLNGAGKTTTLKILGCVLLPTSGRALVDGHDVVDHPHEVRQRIGFLPDTPPLYDEMGVGEFLAFVARLRGVPSREVSARVTEAEEKTGLRDMDDAPISSLSHGYRQRVGVAQALVHRPALLLLDEPGSGLDPRQMVEMRTLIQGLRGAEHTVLVSSHLLPEISQTCDRLLVIKDGELVAQGTEEELGQRLGGGGFIEVEVRGERERVLAALAGVGPVRVMGEAEGVVTLRVEAPVDLRPGVARAVVGAGLELLRLDRGTEKLESLFLRLTRGGTRPRHDADAAHRAPGARGLPAHLPGLPHHRDGAGGGWPALQRLRAGRGEQALLGGALALLPVLQRHHDGGLGLHLHAAAGRGAAGGHPAVAVLLAGEGPRDCIGQVPLGPGLPGADDAGHGVHAAAGDGARQAVAGPYRRRVSGPAAAGQCVPGHRHVRLGAGAQPGAGRRALRVHAGGAADVLAAGAHHRAAALGRLQRAGAVEPALPALPGRRGARARHRLLPVRHLRGPLRRHACPRGAEVAMTLRSNPWVSVLYAGGLLAVFLGERVAVAGTERLVLSGLGLTLVGLAVAWRGGRVARASGDWRVLERWLLGLFLVGGLGLALYFLRPGGKGSLAGVLGALFPALLATTLLPLVLVELAAAAMARAPVLQLGRVRAALYSGLGLAFALVFAFSATYVATQADVSWDLAYFRTARPGAATRLLTRRLPEPVRVTLFFPPANDVRQALEQYFRELARESGYLEVEVLDQAVARARAKELGVGENGSVVFSRGARHERLKVPLELERARTQLQRLDEDVYRRLRVVSRPRRVLYLTAGQGERGLQPQAATALEKARPGLSQLEEWLRVLNVEVRTLGMAEGLGTEVPRDAAVVAVVGPERDFSPEAFAALRRYVERGGRLWLALEPDGPGLEPLLEPLGLKLLRVPLANELRHLRMSHQLSDRGNLVTASFSSHASVGTLASLGSDAAIVFAGAAALEPVPPLPKGVTQDVSVRAPSETFQDSHPDFTPDPGEPRGAWPLVVAVQKAGVSGASPARVVVMGDSDVMTDTGPRSYGNPYLLMDTVLWLLGEEELAGVLSNEEDVPLQHTRRQDVVWFYSAVFLAPALVLGAGFLVTRRRRRWRER</sequence>